<name>A0A1R3KUG5_9ROSI</name>
<comment type="caution">
    <text evidence="1">The sequence shown here is derived from an EMBL/GenBank/DDBJ whole genome shotgun (WGS) entry which is preliminary data.</text>
</comment>
<dbReference type="AlphaFoldDB" id="A0A1R3KUG5"/>
<evidence type="ECO:0000313" key="1">
    <source>
        <dbReference type="EMBL" id="OMP10706.1"/>
    </source>
</evidence>
<keyword evidence="2" id="KW-1185">Reference proteome</keyword>
<reference evidence="2" key="1">
    <citation type="submission" date="2013-09" db="EMBL/GenBank/DDBJ databases">
        <title>Corchorus olitorius genome sequencing.</title>
        <authorList>
            <person name="Alam M."/>
            <person name="Haque M.S."/>
            <person name="Islam M.S."/>
            <person name="Emdad E.M."/>
            <person name="Islam M.M."/>
            <person name="Ahmed B."/>
            <person name="Halim A."/>
            <person name="Hossen Q.M.M."/>
            <person name="Hossain M.Z."/>
            <person name="Ahmed R."/>
            <person name="Khan M.M."/>
            <person name="Islam R."/>
            <person name="Rashid M.M."/>
            <person name="Khan S.A."/>
            <person name="Rahman M.S."/>
            <person name="Alam M."/>
            <person name="Yahiya A.S."/>
            <person name="Khan M.S."/>
            <person name="Azam M.S."/>
            <person name="Haque T."/>
            <person name="Lashkar M.Z.H."/>
            <person name="Akhand A.I."/>
            <person name="Morshed G."/>
            <person name="Roy S."/>
            <person name="Uddin K.S."/>
            <person name="Rabeya T."/>
            <person name="Hossain A.S."/>
            <person name="Chowdhury A."/>
            <person name="Snigdha A.R."/>
            <person name="Mortoza M.S."/>
            <person name="Matin S.A."/>
            <person name="Hoque S.M.E."/>
            <person name="Islam M.K."/>
            <person name="Roy D.K."/>
            <person name="Haider R."/>
            <person name="Moosa M.M."/>
            <person name="Elias S.M."/>
            <person name="Hasan A.M."/>
            <person name="Jahan S."/>
            <person name="Shafiuddin M."/>
            <person name="Mahmood N."/>
            <person name="Shommy N.S."/>
        </authorList>
    </citation>
    <scope>NUCLEOTIDE SEQUENCE [LARGE SCALE GENOMIC DNA]</scope>
    <source>
        <strain evidence="2">cv. O-4</strain>
    </source>
</reference>
<protein>
    <submittedName>
        <fullName evidence="1">Uncharacterized protein</fullName>
    </submittedName>
</protein>
<sequence length="122" mass="13740">MGEDHPVNFFYVMNARLWAGEGYELCTSVKGAWLLRVFLVRILSECGQVPDSLSSERIGVDGEKSLCVLWDKDQGEYAESMRAMSWRIRSGNSFQLNLRIGLGKLNGILCCFAYVCSVHVCH</sequence>
<accession>A0A1R3KUG5</accession>
<organism evidence="1 2">
    <name type="scientific">Corchorus olitorius</name>
    <dbReference type="NCBI Taxonomy" id="93759"/>
    <lineage>
        <taxon>Eukaryota</taxon>
        <taxon>Viridiplantae</taxon>
        <taxon>Streptophyta</taxon>
        <taxon>Embryophyta</taxon>
        <taxon>Tracheophyta</taxon>
        <taxon>Spermatophyta</taxon>
        <taxon>Magnoliopsida</taxon>
        <taxon>eudicotyledons</taxon>
        <taxon>Gunneridae</taxon>
        <taxon>Pentapetalae</taxon>
        <taxon>rosids</taxon>
        <taxon>malvids</taxon>
        <taxon>Malvales</taxon>
        <taxon>Malvaceae</taxon>
        <taxon>Grewioideae</taxon>
        <taxon>Apeibeae</taxon>
        <taxon>Corchorus</taxon>
    </lineage>
</organism>
<gene>
    <name evidence="1" type="ORF">COLO4_04341</name>
</gene>
<proteinExistence type="predicted"/>
<dbReference type="EMBL" id="AWUE01011354">
    <property type="protein sequence ID" value="OMP10706.1"/>
    <property type="molecule type" value="Genomic_DNA"/>
</dbReference>
<dbReference type="Proteomes" id="UP000187203">
    <property type="component" value="Unassembled WGS sequence"/>
</dbReference>
<evidence type="ECO:0000313" key="2">
    <source>
        <dbReference type="Proteomes" id="UP000187203"/>
    </source>
</evidence>